<gene>
    <name evidence="1" type="ORF">PENDEC_c039G05888</name>
</gene>
<evidence type="ECO:0000313" key="2">
    <source>
        <dbReference type="Proteomes" id="UP000191522"/>
    </source>
</evidence>
<protein>
    <submittedName>
        <fullName evidence="1">Uncharacterized protein</fullName>
    </submittedName>
</protein>
<accession>A0A1V6NS03</accession>
<keyword evidence="2" id="KW-1185">Reference proteome</keyword>
<evidence type="ECO:0000313" key="1">
    <source>
        <dbReference type="EMBL" id="OQD67359.1"/>
    </source>
</evidence>
<sequence length="101" mass="10847">MAQAPLATLEYPWIDSITATTESGEPIIGKLSIAAAEELVPQGPFSTATEYFTAIGKAALRKAELQDNERIRDSTMLCAFVFLDRLPAILGNLKTSSTSVT</sequence>
<name>A0A1V6NS03_PENDC</name>
<organism evidence="1 2">
    <name type="scientific">Penicillium decumbens</name>
    <dbReference type="NCBI Taxonomy" id="69771"/>
    <lineage>
        <taxon>Eukaryota</taxon>
        <taxon>Fungi</taxon>
        <taxon>Dikarya</taxon>
        <taxon>Ascomycota</taxon>
        <taxon>Pezizomycotina</taxon>
        <taxon>Eurotiomycetes</taxon>
        <taxon>Eurotiomycetidae</taxon>
        <taxon>Eurotiales</taxon>
        <taxon>Aspergillaceae</taxon>
        <taxon>Penicillium</taxon>
    </lineage>
</organism>
<dbReference type="AlphaFoldDB" id="A0A1V6NS03"/>
<dbReference type="STRING" id="69771.A0A1V6NS03"/>
<proteinExistence type="predicted"/>
<reference evidence="2" key="1">
    <citation type="journal article" date="2017" name="Nat. Microbiol.">
        <title>Global analysis of biosynthetic gene clusters reveals vast potential of secondary metabolite production in Penicillium species.</title>
        <authorList>
            <person name="Nielsen J.C."/>
            <person name="Grijseels S."/>
            <person name="Prigent S."/>
            <person name="Ji B."/>
            <person name="Dainat J."/>
            <person name="Nielsen K.F."/>
            <person name="Frisvad J.C."/>
            <person name="Workman M."/>
            <person name="Nielsen J."/>
        </authorList>
    </citation>
    <scope>NUCLEOTIDE SEQUENCE [LARGE SCALE GENOMIC DNA]</scope>
    <source>
        <strain evidence="2">IBT 11843</strain>
    </source>
</reference>
<comment type="caution">
    <text evidence="1">The sequence shown here is derived from an EMBL/GenBank/DDBJ whole genome shotgun (WGS) entry which is preliminary data.</text>
</comment>
<dbReference type="Proteomes" id="UP000191522">
    <property type="component" value="Unassembled WGS sequence"/>
</dbReference>
<dbReference type="EMBL" id="MDYL01000039">
    <property type="protein sequence ID" value="OQD67359.1"/>
    <property type="molecule type" value="Genomic_DNA"/>
</dbReference>